<dbReference type="GO" id="GO:0022857">
    <property type="term" value="F:transmembrane transporter activity"/>
    <property type="evidence" value="ECO:0007669"/>
    <property type="project" value="TreeGrafter"/>
</dbReference>
<evidence type="ECO:0000256" key="7">
    <source>
        <dbReference type="SAM" id="Phobius"/>
    </source>
</evidence>
<feature type="transmembrane region" description="Helical" evidence="7">
    <location>
        <begin position="55"/>
        <end position="80"/>
    </location>
</feature>
<evidence type="ECO:0000256" key="1">
    <source>
        <dbReference type="ARBA" id="ARBA00004651"/>
    </source>
</evidence>
<evidence type="ECO:0000256" key="6">
    <source>
        <dbReference type="ARBA" id="ARBA00038076"/>
    </source>
</evidence>
<dbReference type="RefSeq" id="WP_245776515.1">
    <property type="nucleotide sequence ID" value="NZ_FOLQ01000001.1"/>
</dbReference>
<evidence type="ECO:0000256" key="4">
    <source>
        <dbReference type="ARBA" id="ARBA00022989"/>
    </source>
</evidence>
<dbReference type="InterPro" id="IPR050250">
    <property type="entry name" value="Macrolide_Exporter_MacB"/>
</dbReference>
<name>A0A1I1II43_9BACT</name>
<keyword evidence="5 7" id="KW-0472">Membrane</keyword>
<dbReference type="AlphaFoldDB" id="A0A1I1II43"/>
<dbReference type="EMBL" id="FOLQ01000001">
    <property type="protein sequence ID" value="SFC33878.1"/>
    <property type="molecule type" value="Genomic_DNA"/>
</dbReference>
<feature type="transmembrane region" description="Helical" evidence="7">
    <location>
        <begin position="100"/>
        <end position="123"/>
    </location>
</feature>
<comment type="subcellular location">
    <subcellularLocation>
        <location evidence="1">Cell membrane</location>
        <topology evidence="1">Multi-pass membrane protein</topology>
    </subcellularLocation>
</comment>
<keyword evidence="3 7" id="KW-0812">Transmembrane</keyword>
<keyword evidence="2" id="KW-1003">Cell membrane</keyword>
<dbReference type="PANTHER" id="PTHR30572:SF4">
    <property type="entry name" value="ABC TRANSPORTER PERMEASE YTRF"/>
    <property type="match status" value="1"/>
</dbReference>
<sequence>MAKGFLLFRLIMGMIVGISVLVGGIGVMNVLLISVTERTVEIGIRKALGAKKRDILWQFLSESITISTFGSVLGLALGLLSTMAVVPIVKALTDIPFQMAYTWNTFSIILVIAMLIGVIFGTYPAMRAARLDPVEAIRRE</sequence>
<reference evidence="9 10" key="1">
    <citation type="submission" date="2016-10" db="EMBL/GenBank/DDBJ databases">
        <authorList>
            <person name="de Groot N.N."/>
        </authorList>
    </citation>
    <scope>NUCLEOTIDE SEQUENCE [LARGE SCALE GENOMIC DNA]</scope>
    <source>
        <strain evidence="9 10">DSM 26130</strain>
    </source>
</reference>
<evidence type="ECO:0000313" key="9">
    <source>
        <dbReference type="EMBL" id="SFC33878.1"/>
    </source>
</evidence>
<evidence type="ECO:0000256" key="5">
    <source>
        <dbReference type="ARBA" id="ARBA00023136"/>
    </source>
</evidence>
<dbReference type="Pfam" id="PF02687">
    <property type="entry name" value="FtsX"/>
    <property type="match status" value="1"/>
</dbReference>
<dbReference type="GO" id="GO:0005886">
    <property type="term" value="C:plasma membrane"/>
    <property type="evidence" value="ECO:0007669"/>
    <property type="project" value="UniProtKB-SubCell"/>
</dbReference>
<evidence type="ECO:0000256" key="3">
    <source>
        <dbReference type="ARBA" id="ARBA00022692"/>
    </source>
</evidence>
<feature type="domain" description="ABC3 transporter permease C-terminal" evidence="8">
    <location>
        <begin position="14"/>
        <end position="133"/>
    </location>
</feature>
<evidence type="ECO:0000259" key="8">
    <source>
        <dbReference type="Pfam" id="PF02687"/>
    </source>
</evidence>
<evidence type="ECO:0000256" key="2">
    <source>
        <dbReference type="ARBA" id="ARBA00022475"/>
    </source>
</evidence>
<organism evidence="9 10">
    <name type="scientific">Spirosoma endophyticum</name>
    <dbReference type="NCBI Taxonomy" id="662367"/>
    <lineage>
        <taxon>Bacteria</taxon>
        <taxon>Pseudomonadati</taxon>
        <taxon>Bacteroidota</taxon>
        <taxon>Cytophagia</taxon>
        <taxon>Cytophagales</taxon>
        <taxon>Cytophagaceae</taxon>
        <taxon>Spirosoma</taxon>
    </lineage>
</organism>
<accession>A0A1I1II43</accession>
<feature type="transmembrane region" description="Helical" evidence="7">
    <location>
        <begin position="6"/>
        <end position="34"/>
    </location>
</feature>
<dbReference type="InterPro" id="IPR003838">
    <property type="entry name" value="ABC3_permease_C"/>
</dbReference>
<keyword evidence="10" id="KW-1185">Reference proteome</keyword>
<dbReference type="Proteomes" id="UP000198598">
    <property type="component" value="Unassembled WGS sequence"/>
</dbReference>
<gene>
    <name evidence="9" type="ORF">SAMN05216167_101907</name>
</gene>
<dbReference type="PANTHER" id="PTHR30572">
    <property type="entry name" value="MEMBRANE COMPONENT OF TRANSPORTER-RELATED"/>
    <property type="match status" value="1"/>
</dbReference>
<protein>
    <submittedName>
        <fullName evidence="9">FtsX-like permease family protein</fullName>
    </submittedName>
</protein>
<dbReference type="STRING" id="662367.SAMN05216167_101907"/>
<comment type="similarity">
    <text evidence="6">Belongs to the ABC-4 integral membrane protein family.</text>
</comment>
<keyword evidence="4 7" id="KW-1133">Transmembrane helix</keyword>
<evidence type="ECO:0000313" key="10">
    <source>
        <dbReference type="Proteomes" id="UP000198598"/>
    </source>
</evidence>
<proteinExistence type="inferred from homology"/>